<feature type="compositionally biased region" description="Low complexity" evidence="10">
    <location>
        <begin position="946"/>
        <end position="960"/>
    </location>
</feature>
<dbReference type="GO" id="GO:0071561">
    <property type="term" value="C:nucleus-vacuole junction"/>
    <property type="evidence" value="ECO:0007669"/>
    <property type="project" value="TreeGrafter"/>
</dbReference>
<keyword evidence="3 9" id="KW-0853">WD repeat</keyword>
<feature type="compositionally biased region" description="Polar residues" evidence="10">
    <location>
        <begin position="1468"/>
        <end position="1493"/>
    </location>
</feature>
<dbReference type="GeneID" id="71990773"/>
<dbReference type="InterPro" id="IPR015943">
    <property type="entry name" value="WD40/YVTN_repeat-like_dom_sf"/>
</dbReference>
<dbReference type="PROSITE" id="PS00108">
    <property type="entry name" value="PROTEIN_KINASE_ST"/>
    <property type="match status" value="1"/>
</dbReference>
<evidence type="ECO:0000313" key="13">
    <source>
        <dbReference type="Proteomes" id="UP000756132"/>
    </source>
</evidence>
<dbReference type="InterPro" id="IPR008271">
    <property type="entry name" value="Ser/Thr_kinase_AS"/>
</dbReference>
<proteinExistence type="predicted"/>
<keyword evidence="8" id="KW-0067">ATP-binding</keyword>
<protein>
    <recommendedName>
        <fullName evidence="1">non-specific serine/threonine protein kinase</fullName>
        <ecNumber evidence="1">2.7.11.1</ecNumber>
    </recommendedName>
</protein>
<dbReference type="GO" id="GO:0034272">
    <property type="term" value="C:phosphatidylinositol 3-kinase complex, class III, type II"/>
    <property type="evidence" value="ECO:0007669"/>
    <property type="project" value="TreeGrafter"/>
</dbReference>
<keyword evidence="7 12" id="KW-0418">Kinase</keyword>
<dbReference type="RefSeq" id="XP_047765752.1">
    <property type="nucleotide sequence ID" value="XM_047910043.1"/>
</dbReference>
<evidence type="ECO:0000256" key="10">
    <source>
        <dbReference type="SAM" id="MobiDB-lite"/>
    </source>
</evidence>
<dbReference type="Gene3D" id="1.25.10.10">
    <property type="entry name" value="Leucine-rich Repeat Variant"/>
    <property type="match status" value="2"/>
</dbReference>
<dbReference type="GO" id="GO:0005770">
    <property type="term" value="C:late endosome"/>
    <property type="evidence" value="ECO:0007669"/>
    <property type="project" value="TreeGrafter"/>
</dbReference>
<evidence type="ECO:0000256" key="3">
    <source>
        <dbReference type="ARBA" id="ARBA00022574"/>
    </source>
</evidence>
<evidence type="ECO:0000256" key="5">
    <source>
        <dbReference type="ARBA" id="ARBA00022737"/>
    </source>
</evidence>
<dbReference type="Gene3D" id="1.10.510.10">
    <property type="entry name" value="Transferase(Phosphotransferase) domain 1"/>
    <property type="match status" value="1"/>
</dbReference>
<dbReference type="GO" id="GO:0004674">
    <property type="term" value="F:protein serine/threonine kinase activity"/>
    <property type="evidence" value="ECO:0007669"/>
    <property type="project" value="UniProtKB-KW"/>
</dbReference>
<dbReference type="InterPro" id="IPR036322">
    <property type="entry name" value="WD40_repeat_dom_sf"/>
</dbReference>
<dbReference type="InterPro" id="IPR045162">
    <property type="entry name" value="Vps15-like"/>
</dbReference>
<evidence type="ECO:0000256" key="2">
    <source>
        <dbReference type="ARBA" id="ARBA00022527"/>
    </source>
</evidence>
<feature type="compositionally biased region" description="Polar residues" evidence="10">
    <location>
        <begin position="900"/>
        <end position="918"/>
    </location>
</feature>
<reference evidence="12" key="2">
    <citation type="journal article" date="2022" name="Microb. Genom.">
        <title>A chromosome-scale genome assembly of the tomato pathogen Cladosporium fulvum reveals a compartmentalized genome architecture and the presence of a dispensable chromosome.</title>
        <authorList>
            <person name="Zaccaron A.Z."/>
            <person name="Chen L.H."/>
            <person name="Samaras A."/>
            <person name="Stergiopoulos I."/>
        </authorList>
    </citation>
    <scope>NUCLEOTIDE SEQUENCE</scope>
    <source>
        <strain evidence="12">Race5_Kim</strain>
    </source>
</reference>
<evidence type="ECO:0000256" key="9">
    <source>
        <dbReference type="PROSITE-ProRule" id="PRU00221"/>
    </source>
</evidence>
<feature type="region of interest" description="Disordered" evidence="10">
    <location>
        <begin position="898"/>
        <end position="960"/>
    </location>
</feature>
<evidence type="ECO:0000259" key="11">
    <source>
        <dbReference type="PROSITE" id="PS50011"/>
    </source>
</evidence>
<dbReference type="OrthoDB" id="242910at2759"/>
<dbReference type="GO" id="GO:0045324">
    <property type="term" value="P:late endosome to vacuole transport"/>
    <property type="evidence" value="ECO:0007669"/>
    <property type="project" value="InterPro"/>
</dbReference>
<dbReference type="SUPFAM" id="SSF48371">
    <property type="entry name" value="ARM repeat"/>
    <property type="match status" value="1"/>
</dbReference>
<reference evidence="12" key="1">
    <citation type="submission" date="2021-12" db="EMBL/GenBank/DDBJ databases">
        <authorList>
            <person name="Zaccaron A."/>
            <person name="Stergiopoulos I."/>
        </authorList>
    </citation>
    <scope>NUCLEOTIDE SEQUENCE</scope>
    <source>
        <strain evidence="12">Race5_Kim</strain>
    </source>
</reference>
<keyword evidence="5" id="KW-0677">Repeat</keyword>
<dbReference type="SUPFAM" id="SSF50978">
    <property type="entry name" value="WD40 repeat-like"/>
    <property type="match status" value="1"/>
</dbReference>
<keyword evidence="4" id="KW-0808">Transferase</keyword>
<dbReference type="EMBL" id="CP090170">
    <property type="protein sequence ID" value="UJO21386.1"/>
    <property type="molecule type" value="Genomic_DNA"/>
</dbReference>
<dbReference type="Proteomes" id="UP000756132">
    <property type="component" value="Chromosome 8"/>
</dbReference>
<dbReference type="SMART" id="SM00220">
    <property type="entry name" value="S_TKc"/>
    <property type="match status" value="1"/>
</dbReference>
<keyword evidence="2" id="KW-0723">Serine/threonine-protein kinase</keyword>
<gene>
    <name evidence="12" type="ORF">CLAFUR5_10895</name>
</gene>
<evidence type="ECO:0000256" key="6">
    <source>
        <dbReference type="ARBA" id="ARBA00022741"/>
    </source>
</evidence>
<evidence type="ECO:0000313" key="12">
    <source>
        <dbReference type="EMBL" id="UJO21386.1"/>
    </source>
</evidence>
<dbReference type="PANTHER" id="PTHR17583:SF0">
    <property type="entry name" value="PHOSPHOINOSITIDE 3-KINASE REGULATORY SUBUNIT 4"/>
    <property type="match status" value="1"/>
</dbReference>
<dbReference type="FunFam" id="1.10.510.10:FF:000497">
    <property type="entry name" value="Phosphoinositide 3-kinase regulatory subunit"/>
    <property type="match status" value="1"/>
</dbReference>
<name>A0A9Q8UT15_PASFU</name>
<feature type="domain" description="Protein kinase" evidence="11">
    <location>
        <begin position="25"/>
        <end position="306"/>
    </location>
</feature>
<accession>A0A9Q8UT15</accession>
<dbReference type="Pfam" id="PF22956">
    <property type="entry name" value="VPS15-like_hel"/>
    <property type="match status" value="1"/>
</dbReference>
<dbReference type="Pfam" id="PF00400">
    <property type="entry name" value="WD40"/>
    <property type="match status" value="1"/>
</dbReference>
<dbReference type="InterPro" id="IPR011009">
    <property type="entry name" value="Kinase-like_dom_sf"/>
</dbReference>
<keyword evidence="6" id="KW-0547">Nucleotide-binding</keyword>
<dbReference type="SMART" id="SM00320">
    <property type="entry name" value="WD40"/>
    <property type="match status" value="4"/>
</dbReference>
<dbReference type="CDD" id="cd13980">
    <property type="entry name" value="STKc_Vps15"/>
    <property type="match status" value="1"/>
</dbReference>
<feature type="region of interest" description="Disordered" evidence="10">
    <location>
        <begin position="1459"/>
        <end position="1499"/>
    </location>
</feature>
<feature type="region of interest" description="Disordered" evidence="10">
    <location>
        <begin position="990"/>
        <end position="1024"/>
    </location>
</feature>
<dbReference type="EC" id="2.7.11.1" evidence="1"/>
<dbReference type="SUPFAM" id="SSF56112">
    <property type="entry name" value="Protein kinase-like (PK-like)"/>
    <property type="match status" value="1"/>
</dbReference>
<dbReference type="Pfam" id="PF00069">
    <property type="entry name" value="Pkinase"/>
    <property type="match status" value="1"/>
</dbReference>
<feature type="repeat" description="WD" evidence="9">
    <location>
        <begin position="1096"/>
        <end position="1137"/>
    </location>
</feature>
<dbReference type="PANTHER" id="PTHR17583">
    <property type="entry name" value="PHOSPHOINOSITIDE 3-KINASE REGULATORY SUBUNIT 4"/>
    <property type="match status" value="1"/>
</dbReference>
<organism evidence="12 13">
    <name type="scientific">Passalora fulva</name>
    <name type="common">Tomato leaf mold</name>
    <name type="synonym">Cladosporium fulvum</name>
    <dbReference type="NCBI Taxonomy" id="5499"/>
    <lineage>
        <taxon>Eukaryota</taxon>
        <taxon>Fungi</taxon>
        <taxon>Dikarya</taxon>
        <taxon>Ascomycota</taxon>
        <taxon>Pezizomycotina</taxon>
        <taxon>Dothideomycetes</taxon>
        <taxon>Dothideomycetidae</taxon>
        <taxon>Mycosphaerellales</taxon>
        <taxon>Mycosphaerellaceae</taxon>
        <taxon>Fulvia</taxon>
    </lineage>
</organism>
<keyword evidence="13" id="KW-1185">Reference proteome</keyword>
<evidence type="ECO:0000256" key="8">
    <source>
        <dbReference type="ARBA" id="ARBA00022840"/>
    </source>
</evidence>
<dbReference type="InterPro" id="IPR011989">
    <property type="entry name" value="ARM-like"/>
</dbReference>
<evidence type="ECO:0000256" key="1">
    <source>
        <dbReference type="ARBA" id="ARBA00012513"/>
    </source>
</evidence>
<dbReference type="InterPro" id="IPR016024">
    <property type="entry name" value="ARM-type_fold"/>
</dbReference>
<dbReference type="InterPro" id="IPR001680">
    <property type="entry name" value="WD40_rpt"/>
</dbReference>
<dbReference type="GO" id="GO:0006623">
    <property type="term" value="P:protein targeting to vacuole"/>
    <property type="evidence" value="ECO:0007669"/>
    <property type="project" value="TreeGrafter"/>
</dbReference>
<dbReference type="GO" id="GO:0034271">
    <property type="term" value="C:phosphatidylinositol 3-kinase complex, class III, type I"/>
    <property type="evidence" value="ECO:0007669"/>
    <property type="project" value="TreeGrafter"/>
</dbReference>
<evidence type="ECO:0000256" key="4">
    <source>
        <dbReference type="ARBA" id="ARBA00022679"/>
    </source>
</evidence>
<dbReference type="Gene3D" id="2.130.10.10">
    <property type="entry name" value="YVTN repeat-like/Quinoprotein amine dehydrogenase"/>
    <property type="match status" value="2"/>
</dbReference>
<dbReference type="PROSITE" id="PS50082">
    <property type="entry name" value="WD_REPEATS_2"/>
    <property type="match status" value="1"/>
</dbReference>
<dbReference type="PROSITE" id="PS50294">
    <property type="entry name" value="WD_REPEATS_REGION"/>
    <property type="match status" value="1"/>
</dbReference>
<evidence type="ECO:0000256" key="7">
    <source>
        <dbReference type="ARBA" id="ARBA00022777"/>
    </source>
</evidence>
<dbReference type="InterPro" id="IPR055231">
    <property type="entry name" value="2AA_helical"/>
</dbReference>
<dbReference type="InterPro" id="IPR000719">
    <property type="entry name" value="Prot_kinase_dom"/>
</dbReference>
<dbReference type="GO" id="GO:0016236">
    <property type="term" value="P:macroautophagy"/>
    <property type="evidence" value="ECO:0007669"/>
    <property type="project" value="InterPro"/>
</dbReference>
<sequence length="1546" mass="171503">MGQGYSSVTLPAGPSAMEATELSDLAFEKPLGGARFLRTIRARHQNGIVVVKSCQKANASVSFKKYARLLKEERQKLRDIPNVLPYARIRETSTLGVLVRQYIHNSLYDRISIRPFLEDIEKKWIAFQLLCAVRDCHSRGVFHGDIKSENVLVTSWGWVYLTDFASTFKPVYLPEDNPADFSFYYDTSARRTCYLAPERFLASGERPSEGDIVQWNMDIFSLGCVLAELFTEAPTFTLSQLFRYRKGEYDPTVSLLNKIDDEHVRALISSMIRLDPTERWHASDYLDEYKSKAFPLYFYNHLHTLMQEITDPASGRRSIVARDTNNGETDDRIDRIYDDFEMLSVSLGYADGDSDSAAGPTPLYLRGLFPLQVDLPNRRHTAQNARSSTGDNGTFVLLNVITSSMRSSARASSKVRACELLLAFAEQLPDEAKLDRILPYIMPLLDDSNDMVLVAALRTMTQLLSLVTVVSPVNSFLFTQYIFPRLLTFTKSPGFFKNPLVRATYAACLASLAETATRFLDMMQALRAEGSLPSTDKDADADGFNASGDAYDAARLEMLEQFEGQIKVFLTDTDNAVRRAFLSSVSSLCVFLGETRAADVILTHLNTYLNHPDWLLKCAFFKTIVGVAVYIGAANLEEFILPLMVQSLTDPQEFVVEQTLRSMATMAEMGLLQREKTWELIDNVARFEVHPNIWIKEAASHFIAAATTYLSMADIRIIAAPLIQPYLKIPVGGLDESELLDALKKPLPRAVLDLAAQWAARSERSTFWKGAERSKQLVYPATGHMPPQSSVAAFGPKSLAKEPKTDEDEQWLGRLRNAGMRSEDDMKLLALRAYLLRTAKRARRDDGTANDNLYEQIISLTKMKITPQTVIFDGDLKAYEQHVYNQNRTVAEAIEEASKQLPNTSGSKIVDNSTGDTTTKGDETSEAGIPVPQQLRRLSGLRTKASDSLSSSPSSGLGLLGRDMDQALRQKGNPAGLLGGTDLRGKAHAEVKTDGVTAAGRLDSGRSVSRRASPRPNTVERRKELERAASHRAVHNYAGNDPTVLKLLDTVYVDNFPAEAADFGPMVQPCSGTIPTNASVPTPGPWRPQGQLLGVLAEHTAKLTRIVPSPDHVFFLTASDDGAVKVWDTSRLERNVTHRSRQTYRLAEGVKVTSLCFVEATHSFVCTGSDGSVHVVRVDVAESNNATRYGRLRMVREWHIPTRNEKGEHAVWAEHYRGDSASTLVLATNLGRILAVDLRYMSLLFDLQNPANHGTPSSFCIGRRHDWLVVGTCHGVLDLWDMRFQVRVRSWTFTNPAPITRVQLLPGRKSRTRNRFCITGGTAPGDVSVWEPEKGVCYEVYRSAHANSKDRLHARDYEFRNVEDEKAEGLLGRAAGSIGTDQGEVEQNSDLPQLASCSFFGAQPAPKDQDSTIAFAITGGPDNKVRFWDCDRLDGCRHVSGGSPDTKTSYMISQLSQDTRVISEKPAESSSSTGVVESNKVAPNSSAKRNTAANAVKPPSRYETIRMSAQNLMSAHLDIITDVALVERPFGMVLSADRSGQVFVHQ</sequence>
<dbReference type="KEGG" id="ffu:CLAFUR5_10895"/>
<dbReference type="PROSITE" id="PS50011">
    <property type="entry name" value="PROTEIN_KINASE_DOM"/>
    <property type="match status" value="1"/>
</dbReference>
<dbReference type="GO" id="GO:0005524">
    <property type="term" value="F:ATP binding"/>
    <property type="evidence" value="ECO:0007669"/>
    <property type="project" value="UniProtKB-KW"/>
</dbReference>